<feature type="transmembrane region" description="Helical" evidence="6">
    <location>
        <begin position="59"/>
        <end position="82"/>
    </location>
</feature>
<sequence>MNYESTMTSSLDRNIENNAYAGFWIRFGASLIDGIVLAIPLTILAMIFIGVATASGSDALAVILPLLLYIIIFVTAALYYVLLTSGKYQGTVGKMIVGVKVVDPEGNRIGKGRALGRFFSYYLSGMFFSIGYIIAGFTPKKQALHDYIASTYVVKK</sequence>
<keyword evidence="5 6" id="KW-0472">Membrane</keyword>
<dbReference type="RefSeq" id="WP_381480522.1">
    <property type="nucleotide sequence ID" value="NZ_JBHTLT010000044.1"/>
</dbReference>
<proteinExistence type="predicted"/>
<keyword evidence="4 6" id="KW-1133">Transmembrane helix</keyword>
<evidence type="ECO:0000313" key="8">
    <source>
        <dbReference type="EMBL" id="MFD1205344.1"/>
    </source>
</evidence>
<evidence type="ECO:0000256" key="2">
    <source>
        <dbReference type="ARBA" id="ARBA00022475"/>
    </source>
</evidence>
<reference evidence="9" key="1">
    <citation type="journal article" date="2019" name="Int. J. Syst. Evol. Microbiol.">
        <title>The Global Catalogue of Microorganisms (GCM) 10K type strain sequencing project: providing services to taxonomists for standard genome sequencing and annotation.</title>
        <authorList>
            <consortium name="The Broad Institute Genomics Platform"/>
            <consortium name="The Broad Institute Genome Sequencing Center for Infectious Disease"/>
            <person name="Wu L."/>
            <person name="Ma J."/>
        </authorList>
    </citation>
    <scope>NUCLEOTIDE SEQUENCE [LARGE SCALE GENOMIC DNA]</scope>
    <source>
        <strain evidence="9">CCUG 53915</strain>
    </source>
</reference>
<gene>
    <name evidence="8" type="ORF">ACFQ38_09545</name>
</gene>
<evidence type="ECO:0000259" key="7">
    <source>
        <dbReference type="Pfam" id="PF06271"/>
    </source>
</evidence>
<dbReference type="Proteomes" id="UP001597231">
    <property type="component" value="Unassembled WGS sequence"/>
</dbReference>
<evidence type="ECO:0000313" key="9">
    <source>
        <dbReference type="Proteomes" id="UP001597231"/>
    </source>
</evidence>
<dbReference type="InterPro" id="IPR010432">
    <property type="entry name" value="RDD"/>
</dbReference>
<dbReference type="InterPro" id="IPR051791">
    <property type="entry name" value="Pra-immunoreactive"/>
</dbReference>
<comment type="caution">
    <text evidence="8">The sequence shown here is derived from an EMBL/GenBank/DDBJ whole genome shotgun (WGS) entry which is preliminary data.</text>
</comment>
<comment type="subcellular location">
    <subcellularLocation>
        <location evidence="1">Cell membrane</location>
        <topology evidence="1">Multi-pass membrane protein</topology>
    </subcellularLocation>
</comment>
<evidence type="ECO:0000256" key="5">
    <source>
        <dbReference type="ARBA" id="ARBA00023136"/>
    </source>
</evidence>
<keyword evidence="2" id="KW-1003">Cell membrane</keyword>
<protein>
    <submittedName>
        <fullName evidence="8">RDD family protein</fullName>
    </submittedName>
</protein>
<dbReference type="PANTHER" id="PTHR36115">
    <property type="entry name" value="PROLINE-RICH ANTIGEN HOMOLOG-RELATED"/>
    <property type="match status" value="1"/>
</dbReference>
<dbReference type="EMBL" id="JBHTLT010000044">
    <property type="protein sequence ID" value="MFD1205344.1"/>
    <property type="molecule type" value="Genomic_DNA"/>
</dbReference>
<feature type="transmembrane region" description="Helical" evidence="6">
    <location>
        <begin position="31"/>
        <end position="53"/>
    </location>
</feature>
<evidence type="ECO:0000256" key="1">
    <source>
        <dbReference type="ARBA" id="ARBA00004651"/>
    </source>
</evidence>
<evidence type="ECO:0000256" key="6">
    <source>
        <dbReference type="SAM" id="Phobius"/>
    </source>
</evidence>
<evidence type="ECO:0000256" key="4">
    <source>
        <dbReference type="ARBA" id="ARBA00022989"/>
    </source>
</evidence>
<evidence type="ECO:0000256" key="3">
    <source>
        <dbReference type="ARBA" id="ARBA00022692"/>
    </source>
</evidence>
<organism evidence="8 9">
    <name type="scientific">Sporosarcina contaminans</name>
    <dbReference type="NCBI Taxonomy" id="633403"/>
    <lineage>
        <taxon>Bacteria</taxon>
        <taxon>Bacillati</taxon>
        <taxon>Bacillota</taxon>
        <taxon>Bacilli</taxon>
        <taxon>Bacillales</taxon>
        <taxon>Caryophanaceae</taxon>
        <taxon>Sporosarcina</taxon>
    </lineage>
</organism>
<accession>A0ABW3TZC7</accession>
<keyword evidence="9" id="KW-1185">Reference proteome</keyword>
<feature type="domain" description="RDD" evidence="7">
    <location>
        <begin position="20"/>
        <end position="149"/>
    </location>
</feature>
<dbReference type="Pfam" id="PF06271">
    <property type="entry name" value="RDD"/>
    <property type="match status" value="1"/>
</dbReference>
<feature type="transmembrane region" description="Helical" evidence="6">
    <location>
        <begin position="118"/>
        <end position="137"/>
    </location>
</feature>
<keyword evidence="3 6" id="KW-0812">Transmembrane</keyword>
<dbReference type="PANTHER" id="PTHR36115:SF9">
    <property type="entry name" value="LMO1584 PROTEIN"/>
    <property type="match status" value="1"/>
</dbReference>
<name>A0ABW3TZC7_9BACL</name>